<organism evidence="2 3">
    <name type="scientific">Oryza sativa subsp. japonica</name>
    <name type="common">Rice</name>
    <dbReference type="NCBI Taxonomy" id="39947"/>
    <lineage>
        <taxon>Eukaryota</taxon>
        <taxon>Viridiplantae</taxon>
        <taxon>Streptophyta</taxon>
        <taxon>Embryophyta</taxon>
        <taxon>Tracheophyta</taxon>
        <taxon>Spermatophyta</taxon>
        <taxon>Magnoliopsida</taxon>
        <taxon>Liliopsida</taxon>
        <taxon>Poales</taxon>
        <taxon>Poaceae</taxon>
        <taxon>BOP clade</taxon>
        <taxon>Oryzoideae</taxon>
        <taxon>Oryzeae</taxon>
        <taxon>Oryzinae</taxon>
        <taxon>Oryza</taxon>
        <taxon>Oryza sativa</taxon>
    </lineage>
</organism>
<gene>
    <name evidence="2" type="ordered locus">Os05g0577150</name>
    <name evidence="2" type="ORF">OSNPB_050577150</name>
</gene>
<reference evidence="2 3" key="2">
    <citation type="journal article" date="2013" name="Plant Cell Physiol.">
        <title>Rice Annotation Project Database (RAP-DB): an integrative and interactive database for rice genomics.</title>
        <authorList>
            <person name="Sakai H."/>
            <person name="Lee S.S."/>
            <person name="Tanaka T."/>
            <person name="Numa H."/>
            <person name="Kim J."/>
            <person name="Kawahara Y."/>
            <person name="Wakimoto H."/>
            <person name="Yang C.C."/>
            <person name="Iwamoto M."/>
            <person name="Abe T."/>
            <person name="Yamada Y."/>
            <person name="Muto A."/>
            <person name="Inokuchi H."/>
            <person name="Ikemura T."/>
            <person name="Matsumoto T."/>
            <person name="Sasaki T."/>
            <person name="Itoh T."/>
        </authorList>
    </citation>
    <scope>NUCLEOTIDE SEQUENCE [LARGE SCALE GENOMIC DNA]</scope>
    <source>
        <strain evidence="3">cv. Nipponbare</strain>
    </source>
</reference>
<dbReference type="Gramene" id="Os05t0577150-00">
    <property type="protein sequence ID" value="Os05t0577150-00"/>
    <property type="gene ID" value="Os05g0577150"/>
</dbReference>
<evidence type="ECO:0000313" key="3">
    <source>
        <dbReference type="Proteomes" id="UP000059680"/>
    </source>
</evidence>
<reference evidence="3" key="1">
    <citation type="journal article" date="2005" name="Nature">
        <title>The map-based sequence of the rice genome.</title>
        <authorList>
            <consortium name="International rice genome sequencing project (IRGSP)"/>
            <person name="Matsumoto T."/>
            <person name="Wu J."/>
            <person name="Kanamori H."/>
            <person name="Katayose Y."/>
            <person name="Fujisawa M."/>
            <person name="Namiki N."/>
            <person name="Mizuno H."/>
            <person name="Yamamoto K."/>
            <person name="Antonio B.A."/>
            <person name="Baba T."/>
            <person name="Sakata K."/>
            <person name="Nagamura Y."/>
            <person name="Aoki H."/>
            <person name="Arikawa K."/>
            <person name="Arita K."/>
            <person name="Bito T."/>
            <person name="Chiden Y."/>
            <person name="Fujitsuka N."/>
            <person name="Fukunaka R."/>
            <person name="Hamada M."/>
            <person name="Harada C."/>
            <person name="Hayashi A."/>
            <person name="Hijishita S."/>
            <person name="Honda M."/>
            <person name="Hosokawa S."/>
            <person name="Ichikawa Y."/>
            <person name="Idonuma A."/>
            <person name="Iijima M."/>
            <person name="Ikeda M."/>
            <person name="Ikeno M."/>
            <person name="Ito K."/>
            <person name="Ito S."/>
            <person name="Ito T."/>
            <person name="Ito Y."/>
            <person name="Ito Y."/>
            <person name="Iwabuchi A."/>
            <person name="Kamiya K."/>
            <person name="Karasawa W."/>
            <person name="Kurita K."/>
            <person name="Katagiri S."/>
            <person name="Kikuta A."/>
            <person name="Kobayashi H."/>
            <person name="Kobayashi N."/>
            <person name="Machita K."/>
            <person name="Maehara T."/>
            <person name="Masukawa M."/>
            <person name="Mizubayashi T."/>
            <person name="Mukai Y."/>
            <person name="Nagasaki H."/>
            <person name="Nagata Y."/>
            <person name="Naito S."/>
            <person name="Nakashima M."/>
            <person name="Nakama Y."/>
            <person name="Nakamichi Y."/>
            <person name="Nakamura M."/>
            <person name="Meguro A."/>
            <person name="Negishi M."/>
            <person name="Ohta I."/>
            <person name="Ohta T."/>
            <person name="Okamoto M."/>
            <person name="Ono N."/>
            <person name="Saji S."/>
            <person name="Sakaguchi M."/>
            <person name="Sakai K."/>
            <person name="Shibata M."/>
            <person name="Shimokawa T."/>
            <person name="Song J."/>
            <person name="Takazaki Y."/>
            <person name="Terasawa K."/>
            <person name="Tsugane M."/>
            <person name="Tsuji K."/>
            <person name="Ueda S."/>
            <person name="Waki K."/>
            <person name="Yamagata H."/>
            <person name="Yamamoto M."/>
            <person name="Yamamoto S."/>
            <person name="Yamane H."/>
            <person name="Yoshiki S."/>
            <person name="Yoshihara R."/>
            <person name="Yukawa K."/>
            <person name="Zhong H."/>
            <person name="Yano M."/>
            <person name="Yuan Q."/>
            <person name="Ouyang S."/>
            <person name="Liu J."/>
            <person name="Jones K.M."/>
            <person name="Gansberger K."/>
            <person name="Moffat K."/>
            <person name="Hill J."/>
            <person name="Bera J."/>
            <person name="Fadrosh D."/>
            <person name="Jin S."/>
            <person name="Johri S."/>
            <person name="Kim M."/>
            <person name="Overton L."/>
            <person name="Reardon M."/>
            <person name="Tsitrin T."/>
            <person name="Vuong H."/>
            <person name="Weaver B."/>
            <person name="Ciecko A."/>
            <person name="Tallon L."/>
            <person name="Jackson J."/>
            <person name="Pai G."/>
            <person name="Aken S.V."/>
            <person name="Utterback T."/>
            <person name="Reidmuller S."/>
            <person name="Feldblyum T."/>
            <person name="Hsiao J."/>
            <person name="Zismann V."/>
            <person name="Iobst S."/>
            <person name="de Vazeille A.R."/>
            <person name="Buell C.R."/>
            <person name="Ying K."/>
            <person name="Li Y."/>
            <person name="Lu T."/>
            <person name="Huang Y."/>
            <person name="Zhao Q."/>
            <person name="Feng Q."/>
            <person name="Zhang L."/>
            <person name="Zhu J."/>
            <person name="Weng Q."/>
            <person name="Mu J."/>
            <person name="Lu Y."/>
            <person name="Fan D."/>
            <person name="Liu Y."/>
            <person name="Guan J."/>
            <person name="Zhang Y."/>
            <person name="Yu S."/>
            <person name="Liu X."/>
            <person name="Zhang Y."/>
            <person name="Hong G."/>
            <person name="Han B."/>
            <person name="Choisne N."/>
            <person name="Demange N."/>
            <person name="Orjeda G."/>
            <person name="Samain S."/>
            <person name="Cattolico L."/>
            <person name="Pelletier E."/>
            <person name="Couloux A."/>
            <person name="Segurens B."/>
            <person name="Wincker P."/>
            <person name="D'Hont A."/>
            <person name="Scarpelli C."/>
            <person name="Weissenbach J."/>
            <person name="Salanoubat M."/>
            <person name="Quetier F."/>
            <person name="Yu Y."/>
            <person name="Kim H.R."/>
            <person name="Rambo T."/>
            <person name="Currie J."/>
            <person name="Collura K."/>
            <person name="Luo M."/>
            <person name="Yang T."/>
            <person name="Ammiraju J.S.S."/>
            <person name="Engler F."/>
            <person name="Soderlund C."/>
            <person name="Wing R.A."/>
            <person name="Palmer L.E."/>
            <person name="de la Bastide M."/>
            <person name="Spiegel L."/>
            <person name="Nascimento L."/>
            <person name="Zutavern T."/>
            <person name="O'Shaughnessy A."/>
            <person name="Dike S."/>
            <person name="Dedhia N."/>
            <person name="Preston R."/>
            <person name="Balija V."/>
            <person name="McCombie W.R."/>
            <person name="Chow T."/>
            <person name="Chen H."/>
            <person name="Chung M."/>
            <person name="Chen C."/>
            <person name="Shaw J."/>
            <person name="Wu H."/>
            <person name="Hsiao K."/>
            <person name="Chao Y."/>
            <person name="Chu M."/>
            <person name="Cheng C."/>
            <person name="Hour A."/>
            <person name="Lee P."/>
            <person name="Lin S."/>
            <person name="Lin Y."/>
            <person name="Liou J."/>
            <person name="Liu S."/>
            <person name="Hsing Y."/>
            <person name="Raghuvanshi S."/>
            <person name="Mohanty A."/>
            <person name="Bharti A.K."/>
            <person name="Gaur A."/>
            <person name="Gupta V."/>
            <person name="Kumar D."/>
            <person name="Ravi V."/>
            <person name="Vij S."/>
            <person name="Kapur A."/>
            <person name="Khurana P."/>
            <person name="Khurana P."/>
            <person name="Khurana J.P."/>
            <person name="Tyagi A.K."/>
            <person name="Gaikwad K."/>
            <person name="Singh A."/>
            <person name="Dalal V."/>
            <person name="Srivastava S."/>
            <person name="Dixit A."/>
            <person name="Pal A.K."/>
            <person name="Ghazi I.A."/>
            <person name="Yadav M."/>
            <person name="Pandit A."/>
            <person name="Bhargava A."/>
            <person name="Sureshbabu K."/>
            <person name="Batra K."/>
            <person name="Sharma T.R."/>
            <person name="Mohapatra T."/>
            <person name="Singh N.K."/>
            <person name="Messing J."/>
            <person name="Nelson A.B."/>
            <person name="Fuks G."/>
            <person name="Kavchok S."/>
            <person name="Keizer G."/>
            <person name="Linton E."/>
            <person name="Llaca V."/>
            <person name="Song R."/>
            <person name="Tanyolac B."/>
            <person name="Young S."/>
            <person name="Ho-Il K."/>
            <person name="Hahn J.H."/>
            <person name="Sangsakoo G."/>
            <person name="Vanavichit A."/>
            <person name="de Mattos Luiz.A.T."/>
            <person name="Zimmer P.D."/>
            <person name="Malone G."/>
            <person name="Dellagostin O."/>
            <person name="de Oliveira A.C."/>
            <person name="Bevan M."/>
            <person name="Bancroft I."/>
            <person name="Minx P."/>
            <person name="Cordum H."/>
            <person name="Wilson R."/>
            <person name="Cheng Z."/>
            <person name="Jin W."/>
            <person name="Jiang J."/>
            <person name="Leong S.A."/>
            <person name="Iwama H."/>
            <person name="Gojobori T."/>
            <person name="Itoh T."/>
            <person name="Niimura Y."/>
            <person name="Fujii Y."/>
            <person name="Habara T."/>
            <person name="Sakai H."/>
            <person name="Sato Y."/>
            <person name="Wilson G."/>
            <person name="Kumar K."/>
            <person name="McCouch S."/>
            <person name="Juretic N."/>
            <person name="Hoen D."/>
            <person name="Wright S."/>
            <person name="Bruskiewich R."/>
            <person name="Bureau T."/>
            <person name="Miyao A."/>
            <person name="Hirochika H."/>
            <person name="Nishikawa T."/>
            <person name="Kadowaki K."/>
            <person name="Sugiura M."/>
            <person name="Burr B."/>
            <person name="Sasaki T."/>
        </authorList>
    </citation>
    <scope>NUCLEOTIDE SEQUENCE [LARGE SCALE GENOMIC DNA]</scope>
    <source>
        <strain evidence="3">cv. Nipponbare</strain>
    </source>
</reference>
<dbReference type="EMBL" id="AP014961">
    <property type="protein sequence ID" value="BAS95490.1"/>
    <property type="molecule type" value="Genomic_DNA"/>
</dbReference>
<dbReference type="Proteomes" id="UP000059680">
    <property type="component" value="Chromosome 5"/>
</dbReference>
<feature type="region of interest" description="Disordered" evidence="1">
    <location>
        <begin position="148"/>
        <end position="176"/>
    </location>
</feature>
<protein>
    <submittedName>
        <fullName evidence="2">Os05g0577150 protein</fullName>
    </submittedName>
</protein>
<name>A0A0P0WRA7_ORYSJ</name>
<evidence type="ECO:0000313" key="2">
    <source>
        <dbReference type="EMBL" id="BAS95490.1"/>
    </source>
</evidence>
<dbReference type="AlphaFoldDB" id="A0A0P0WRA7"/>
<feature type="non-terminal residue" evidence="2">
    <location>
        <position position="176"/>
    </location>
</feature>
<feature type="compositionally biased region" description="Basic residues" evidence="1">
    <location>
        <begin position="166"/>
        <end position="176"/>
    </location>
</feature>
<dbReference type="InParanoid" id="A0A0P0WRA7"/>
<proteinExistence type="predicted"/>
<sequence>RVHHVECLRVARAHHPLEPRAHVHDVALAAAAAGGGYDAGAHGHRLQRAQHAPVGGAALAAHRVAAALAVAVRAPHRLLEQPLPAARRGGQGGGGAALGALALERDAHKARGHLAHQRGGGRGELQQQRRARARVELEREVHVAAPVAVERAGEPRAEADLPVPPRHGRRQRRAQA</sequence>
<keyword evidence="3" id="KW-1185">Reference proteome</keyword>
<dbReference type="FunCoup" id="A0A0P0WRA7">
    <property type="interactions" value="7"/>
</dbReference>
<dbReference type="PaxDb" id="39947-A0A0P0WRA7"/>
<evidence type="ECO:0000256" key="1">
    <source>
        <dbReference type="SAM" id="MobiDB-lite"/>
    </source>
</evidence>
<feature type="non-terminal residue" evidence="2">
    <location>
        <position position="1"/>
    </location>
</feature>
<reference evidence="2 3" key="3">
    <citation type="journal article" date="2013" name="Rice">
        <title>Improvement of the Oryza sativa Nipponbare reference genome using next generation sequence and optical map data.</title>
        <authorList>
            <person name="Kawahara Y."/>
            <person name="de la Bastide M."/>
            <person name="Hamilton J.P."/>
            <person name="Kanamori H."/>
            <person name="McCombie W.R."/>
            <person name="Ouyang S."/>
            <person name="Schwartz D.C."/>
            <person name="Tanaka T."/>
            <person name="Wu J."/>
            <person name="Zhou S."/>
            <person name="Childs K.L."/>
            <person name="Davidson R.M."/>
            <person name="Lin H."/>
            <person name="Quesada-Ocampo L."/>
            <person name="Vaillancourt B."/>
            <person name="Sakai H."/>
            <person name="Lee S.S."/>
            <person name="Kim J."/>
            <person name="Numa H."/>
            <person name="Itoh T."/>
            <person name="Buell C.R."/>
            <person name="Matsumoto T."/>
        </authorList>
    </citation>
    <scope>NUCLEOTIDE SEQUENCE [LARGE SCALE GENOMIC DNA]</scope>
    <source>
        <strain evidence="3">cv. Nipponbare</strain>
    </source>
</reference>
<accession>A0A0P0WRA7</accession>